<name>A0A0M9G4A8_LEPPY</name>
<dbReference type="VEuPathDB" id="TriTrypDB:LpyrH10_05_0170"/>
<dbReference type="SUPFAM" id="SSF52058">
    <property type="entry name" value="L domain-like"/>
    <property type="match status" value="1"/>
</dbReference>
<dbReference type="Gene3D" id="3.80.10.10">
    <property type="entry name" value="Ribonuclease Inhibitor"/>
    <property type="match status" value="1"/>
</dbReference>
<dbReference type="Proteomes" id="UP000037923">
    <property type="component" value="Unassembled WGS sequence"/>
</dbReference>
<evidence type="ECO:0000313" key="4">
    <source>
        <dbReference type="Proteomes" id="UP000037923"/>
    </source>
</evidence>
<dbReference type="AlphaFoldDB" id="A0A0M9G4A8"/>
<dbReference type="PANTHER" id="PTHR46652:SF3">
    <property type="entry name" value="LEUCINE-RICH REPEAT-CONTAINING PROTEIN 9"/>
    <property type="match status" value="1"/>
</dbReference>
<accession>A0A0M9G4A8</accession>
<dbReference type="RefSeq" id="XP_015660412.1">
    <property type="nucleotide sequence ID" value="XM_015800405.1"/>
</dbReference>
<evidence type="ECO:0000256" key="1">
    <source>
        <dbReference type="ARBA" id="ARBA00022614"/>
    </source>
</evidence>
<dbReference type="PANTHER" id="PTHR46652">
    <property type="entry name" value="LEUCINE-RICH REPEAT AND IQ DOMAIN-CONTAINING PROTEIN 1-RELATED"/>
    <property type="match status" value="1"/>
</dbReference>
<organism evidence="3 4">
    <name type="scientific">Leptomonas pyrrhocoris</name>
    <name type="common">Firebug parasite</name>
    <dbReference type="NCBI Taxonomy" id="157538"/>
    <lineage>
        <taxon>Eukaryota</taxon>
        <taxon>Discoba</taxon>
        <taxon>Euglenozoa</taxon>
        <taxon>Kinetoplastea</taxon>
        <taxon>Metakinetoplastina</taxon>
        <taxon>Trypanosomatida</taxon>
        <taxon>Trypanosomatidae</taxon>
        <taxon>Leishmaniinae</taxon>
        <taxon>Leptomonas</taxon>
    </lineage>
</organism>
<proteinExistence type="predicted"/>
<keyword evidence="1" id="KW-0433">Leucine-rich repeat</keyword>
<gene>
    <name evidence="3" type="ORF">ABB37_03157</name>
</gene>
<keyword evidence="4" id="KW-1185">Reference proteome</keyword>
<dbReference type="OrthoDB" id="261100at2759"/>
<dbReference type="InterPro" id="IPR050836">
    <property type="entry name" value="SDS22/Internalin_LRR"/>
</dbReference>
<dbReference type="InterPro" id="IPR032675">
    <property type="entry name" value="LRR_dom_sf"/>
</dbReference>
<protein>
    <submittedName>
        <fullName evidence="3">Uncharacterized protein</fullName>
    </submittedName>
</protein>
<dbReference type="GeneID" id="26903448"/>
<keyword evidence="2" id="KW-0677">Repeat</keyword>
<reference evidence="3 4" key="1">
    <citation type="submission" date="2015-07" db="EMBL/GenBank/DDBJ databases">
        <title>High-quality genome of monoxenous trypanosomatid Leptomonas pyrrhocoris.</title>
        <authorList>
            <person name="Flegontov P."/>
            <person name="Butenko A."/>
            <person name="Firsov S."/>
            <person name="Vlcek C."/>
            <person name="Logacheva M.D."/>
            <person name="Field M."/>
            <person name="Filatov D."/>
            <person name="Flegontova O."/>
            <person name="Gerasimov E."/>
            <person name="Jackson A.P."/>
            <person name="Kelly S."/>
            <person name="Opperdoes F."/>
            <person name="O'Reilly A."/>
            <person name="Votypka J."/>
            <person name="Yurchenko V."/>
            <person name="Lukes J."/>
        </authorList>
    </citation>
    <scope>NUCLEOTIDE SEQUENCE [LARGE SCALE GENOMIC DNA]</scope>
    <source>
        <strain evidence="3">H10</strain>
    </source>
</reference>
<sequence length="399" mass="43270">MMNWFMNYIQVFLQCFQHDQAAAEGTKNQTPNDVLASIGLDALSQIPSYSNPSQFGCLTFAAAHPKTRLISEILSQAATFKNLSLCCVSGDVVHRLQYGLQPTEDTQPIEKITWWLNKCDLPLSVVTCGSRWRTIASLLPLARLKMLNIDVPESDFTLPDVAALSIEELTLTNAPRIVLGSEPSQMMHLRTLTAESCSAVDVKLLFGLPALTTFSVSTNERTVDMHNFSAFALLETVRIRGAKLQNLLGFELCASLTSVFFPLGLELKSLSPLTAAPSLRFIDAHGSGLQEVGGTAAWPALETIDVCHCKHLMSLSGLAHASSLRSIYAAGSGIREITGLQKCLELSFIDLAHCVYLTTLAPLAGTPQLQFLRANNSSVSDLSGLGSCPSLRHINVECC</sequence>
<dbReference type="EMBL" id="LGTL01000005">
    <property type="protein sequence ID" value="KPA81973.1"/>
    <property type="molecule type" value="Genomic_DNA"/>
</dbReference>
<evidence type="ECO:0000256" key="2">
    <source>
        <dbReference type="ARBA" id="ARBA00022737"/>
    </source>
</evidence>
<comment type="caution">
    <text evidence="3">The sequence shown here is derived from an EMBL/GenBank/DDBJ whole genome shotgun (WGS) entry which is preliminary data.</text>
</comment>
<evidence type="ECO:0000313" key="3">
    <source>
        <dbReference type="EMBL" id="KPA81973.1"/>
    </source>
</evidence>